<keyword evidence="1" id="KW-0479">Metal-binding</keyword>
<evidence type="ECO:0000256" key="5">
    <source>
        <dbReference type="PROSITE-ProRule" id="PRU00309"/>
    </source>
</evidence>
<protein>
    <submittedName>
        <fullName evidence="8">Zinc finger 182-like isoform X3</fullName>
    </submittedName>
</protein>
<evidence type="ECO:0000256" key="3">
    <source>
        <dbReference type="ARBA" id="ARBA00022833"/>
    </source>
</evidence>
<dbReference type="PANTHER" id="PTHR28624:SF1">
    <property type="entry name" value="MITOCHONDRIAL POTASSIUM CHANNEL"/>
    <property type="match status" value="1"/>
</dbReference>
<evidence type="ECO:0000259" key="7">
    <source>
        <dbReference type="PROSITE" id="PS50950"/>
    </source>
</evidence>
<keyword evidence="4 5" id="KW-0238">DNA-binding</keyword>
<dbReference type="Proteomes" id="UP001295444">
    <property type="component" value="Chromosome 04"/>
</dbReference>
<organism evidence="8 9">
    <name type="scientific">Pelobates cultripes</name>
    <name type="common">Western spadefoot toad</name>
    <dbReference type="NCBI Taxonomy" id="61616"/>
    <lineage>
        <taxon>Eukaryota</taxon>
        <taxon>Metazoa</taxon>
        <taxon>Chordata</taxon>
        <taxon>Craniata</taxon>
        <taxon>Vertebrata</taxon>
        <taxon>Euteleostomi</taxon>
        <taxon>Amphibia</taxon>
        <taxon>Batrachia</taxon>
        <taxon>Anura</taxon>
        <taxon>Pelobatoidea</taxon>
        <taxon>Pelobatidae</taxon>
        <taxon>Pelobates</taxon>
    </lineage>
</organism>
<keyword evidence="9" id="KW-1185">Reference proteome</keyword>
<dbReference type="EMBL" id="OW240915">
    <property type="protein sequence ID" value="CAH2281676.1"/>
    <property type="molecule type" value="Genomic_DNA"/>
</dbReference>
<dbReference type="Pfam" id="PF05485">
    <property type="entry name" value="THAP"/>
    <property type="match status" value="1"/>
</dbReference>
<feature type="region of interest" description="Disordered" evidence="6">
    <location>
        <begin position="222"/>
        <end position="242"/>
    </location>
</feature>
<evidence type="ECO:0000313" key="8">
    <source>
        <dbReference type="EMBL" id="CAH2281676.1"/>
    </source>
</evidence>
<name>A0AAD1RUX6_PELCU</name>
<dbReference type="SUPFAM" id="SSF57716">
    <property type="entry name" value="Glucocorticoid receptor-like (DNA-binding domain)"/>
    <property type="match status" value="1"/>
</dbReference>
<sequence>MTKCIVKGCANTTSKNSGFKLHGFPNSLTAIKCWLKQIGNEIGDIDALAQHILDSRKRWIFCICSAPFSPLCYIWDGKKLILRGDAVPTIFPGTKSRAVVAATGDINASHLPAKKIKVDSLPKLLSPAQGLTSIDTERGQCRKCCHPVHITKDAYTSTHKKMVNTSSDPPCNRRDRGVQWPEFEFNFDGELWKVQLDHFYPSTSSIQAKAIKKCKTSAQSHEHPYASGTITSPNHIYNPQPY</sequence>
<dbReference type="SMART" id="SM00980">
    <property type="entry name" value="THAP"/>
    <property type="match status" value="1"/>
</dbReference>
<dbReference type="InterPro" id="IPR006612">
    <property type="entry name" value="THAP_Znf"/>
</dbReference>
<dbReference type="PROSITE" id="PS50950">
    <property type="entry name" value="ZF_THAP"/>
    <property type="match status" value="1"/>
</dbReference>
<dbReference type="AlphaFoldDB" id="A0AAD1RUX6"/>
<proteinExistence type="predicted"/>
<gene>
    <name evidence="8" type="ORF">PECUL_23A036968</name>
</gene>
<dbReference type="PANTHER" id="PTHR28624">
    <property type="entry name" value="COILED-COIL DOMAIN-CONTAINING PROTEIN 51"/>
    <property type="match status" value="1"/>
</dbReference>
<evidence type="ECO:0000256" key="2">
    <source>
        <dbReference type="ARBA" id="ARBA00022771"/>
    </source>
</evidence>
<reference evidence="8" key="1">
    <citation type="submission" date="2022-03" db="EMBL/GenBank/DDBJ databases">
        <authorList>
            <person name="Alioto T."/>
            <person name="Alioto T."/>
            <person name="Gomez Garrido J."/>
        </authorList>
    </citation>
    <scope>NUCLEOTIDE SEQUENCE</scope>
</reference>
<keyword evidence="2 5" id="KW-0863">Zinc-finger</keyword>
<evidence type="ECO:0000256" key="4">
    <source>
        <dbReference type="ARBA" id="ARBA00023125"/>
    </source>
</evidence>
<evidence type="ECO:0000313" key="9">
    <source>
        <dbReference type="Proteomes" id="UP001295444"/>
    </source>
</evidence>
<accession>A0AAD1RUX6</accession>
<evidence type="ECO:0000256" key="6">
    <source>
        <dbReference type="SAM" id="MobiDB-lite"/>
    </source>
</evidence>
<evidence type="ECO:0000256" key="1">
    <source>
        <dbReference type="ARBA" id="ARBA00022723"/>
    </source>
</evidence>
<feature type="compositionally biased region" description="Polar residues" evidence="6">
    <location>
        <begin position="228"/>
        <end position="242"/>
    </location>
</feature>
<dbReference type="GO" id="GO:0003677">
    <property type="term" value="F:DNA binding"/>
    <property type="evidence" value="ECO:0007669"/>
    <property type="project" value="UniProtKB-UniRule"/>
</dbReference>
<keyword evidence="3" id="KW-0862">Zinc</keyword>
<feature type="domain" description="THAP-type" evidence="7">
    <location>
        <begin position="1"/>
        <end position="91"/>
    </location>
</feature>
<dbReference type="InterPro" id="IPR037660">
    <property type="entry name" value="CCDC51"/>
</dbReference>
<dbReference type="GO" id="GO:0008270">
    <property type="term" value="F:zinc ion binding"/>
    <property type="evidence" value="ECO:0007669"/>
    <property type="project" value="UniProtKB-KW"/>
</dbReference>